<dbReference type="PANTHER" id="PTHR48475:SF1">
    <property type="entry name" value="RNASE H TYPE-1 DOMAIN-CONTAINING PROTEIN"/>
    <property type="match status" value="1"/>
</dbReference>
<evidence type="ECO:0000256" key="1">
    <source>
        <dbReference type="SAM" id="MobiDB-lite"/>
    </source>
</evidence>
<gene>
    <name evidence="2" type="ORF">G2W53_037448</name>
</gene>
<feature type="region of interest" description="Disordered" evidence="1">
    <location>
        <begin position="443"/>
        <end position="496"/>
    </location>
</feature>
<organism evidence="2 3">
    <name type="scientific">Senna tora</name>
    <dbReference type="NCBI Taxonomy" id="362788"/>
    <lineage>
        <taxon>Eukaryota</taxon>
        <taxon>Viridiplantae</taxon>
        <taxon>Streptophyta</taxon>
        <taxon>Embryophyta</taxon>
        <taxon>Tracheophyta</taxon>
        <taxon>Spermatophyta</taxon>
        <taxon>Magnoliopsida</taxon>
        <taxon>eudicotyledons</taxon>
        <taxon>Gunneridae</taxon>
        <taxon>Pentapetalae</taxon>
        <taxon>rosids</taxon>
        <taxon>fabids</taxon>
        <taxon>Fabales</taxon>
        <taxon>Fabaceae</taxon>
        <taxon>Caesalpinioideae</taxon>
        <taxon>Cassia clade</taxon>
        <taxon>Senna</taxon>
    </lineage>
</organism>
<dbReference type="Proteomes" id="UP000634136">
    <property type="component" value="Unassembled WGS sequence"/>
</dbReference>
<dbReference type="PANTHER" id="PTHR48475">
    <property type="entry name" value="RIBONUCLEASE H"/>
    <property type="match status" value="1"/>
</dbReference>
<feature type="region of interest" description="Disordered" evidence="1">
    <location>
        <begin position="112"/>
        <end position="138"/>
    </location>
</feature>
<feature type="region of interest" description="Disordered" evidence="1">
    <location>
        <begin position="177"/>
        <end position="229"/>
    </location>
</feature>
<feature type="compositionally biased region" description="Basic residues" evidence="1">
    <location>
        <begin position="472"/>
        <end position="482"/>
    </location>
</feature>
<reference evidence="2" key="1">
    <citation type="submission" date="2020-09" db="EMBL/GenBank/DDBJ databases">
        <title>Genome-Enabled Discovery of Anthraquinone Biosynthesis in Senna tora.</title>
        <authorList>
            <person name="Kang S.-H."/>
            <person name="Pandey R.P."/>
            <person name="Lee C.-M."/>
            <person name="Sim J.-S."/>
            <person name="Jeong J.-T."/>
            <person name="Choi B.-S."/>
            <person name="Jung M."/>
            <person name="Ginzburg D."/>
            <person name="Zhao K."/>
            <person name="Won S.Y."/>
            <person name="Oh T.-J."/>
            <person name="Yu Y."/>
            <person name="Kim N.-H."/>
            <person name="Lee O.R."/>
            <person name="Lee T.-H."/>
            <person name="Bashyal P."/>
            <person name="Kim T.-S."/>
            <person name="Lee W.-H."/>
            <person name="Kawkins C."/>
            <person name="Kim C.-K."/>
            <person name="Kim J.S."/>
            <person name="Ahn B.O."/>
            <person name="Rhee S.Y."/>
            <person name="Sohng J.K."/>
        </authorList>
    </citation>
    <scope>NUCLEOTIDE SEQUENCE</scope>
    <source>
        <tissue evidence="2">Leaf</tissue>
    </source>
</reference>
<name>A0A834SXH2_9FABA</name>
<sequence length="515" mass="56262">MAQFQSVVIERIPREENERADSLSKLASASAQCEANPILKAALEAPSIDLPEEVRVVLEENNWRAPLIKYLAKGELPQEEESRKRALRQAPRFYLEGEELYKREMAKVENNGAASTKAKGDMSPNNHKTGSRANKTGKINEYSAWSKVEREKQKLQKQHQSAKMLLANSSLEAAGFNSIAPGSTTTGSARGPSRGETPSVAAFSLTGADGDKAEGSRINTSEGVPSIISSRESSSELGVLTGSLVELLQQTLVLSQERVMISNELPLADSNRLFGAPQSPNLVTLSRRAVPPHLQLLLSVLQLDLQELSSRRGRFRLPVSLSNKVKGVLLSSNDSRDTWSGRIRPVSGTRFGRRNIHLHPFWRRKAKLGTFLMAPPAACGPRRLGSQISRGLTLAPTEEDPEQSVERVLPCLASSLLTSERTRAGLNFPPGTKRGKTVRKIEATTGQGTQNPNSLLSISRTGSKHGTGNGLKRLHPLSRKQRGTIFPKPPSRLATSPRPYQEEILFPVLGGSFRS</sequence>
<keyword evidence="3" id="KW-1185">Reference proteome</keyword>
<proteinExistence type="predicted"/>
<protein>
    <submittedName>
        <fullName evidence="2">Gag-pol polyprotein</fullName>
    </submittedName>
</protein>
<evidence type="ECO:0000313" key="2">
    <source>
        <dbReference type="EMBL" id="KAF7810705.1"/>
    </source>
</evidence>
<dbReference type="EMBL" id="JAAIUW010000011">
    <property type="protein sequence ID" value="KAF7810705.1"/>
    <property type="molecule type" value="Genomic_DNA"/>
</dbReference>
<evidence type="ECO:0000313" key="3">
    <source>
        <dbReference type="Proteomes" id="UP000634136"/>
    </source>
</evidence>
<dbReference type="AlphaFoldDB" id="A0A834SXH2"/>
<feature type="compositionally biased region" description="Polar residues" evidence="1">
    <location>
        <begin position="123"/>
        <end position="134"/>
    </location>
</feature>
<comment type="caution">
    <text evidence="2">The sequence shown here is derived from an EMBL/GenBank/DDBJ whole genome shotgun (WGS) entry which is preliminary data.</text>
</comment>
<accession>A0A834SXH2</accession>
<feature type="compositionally biased region" description="Polar residues" evidence="1">
    <location>
        <begin position="444"/>
        <end position="466"/>
    </location>
</feature>